<dbReference type="GO" id="GO:0016874">
    <property type="term" value="F:ligase activity"/>
    <property type="evidence" value="ECO:0007669"/>
    <property type="project" value="UniProtKB-KW"/>
</dbReference>
<organism evidence="7 8">
    <name type="scientific">Nonlabens xylanidelens</name>
    <dbReference type="NCBI Taxonomy" id="191564"/>
    <lineage>
        <taxon>Bacteria</taxon>
        <taxon>Pseudomonadati</taxon>
        <taxon>Bacteroidota</taxon>
        <taxon>Flavobacteriia</taxon>
        <taxon>Flavobacteriales</taxon>
        <taxon>Flavobacteriaceae</taxon>
        <taxon>Nonlabens</taxon>
    </lineage>
</organism>
<protein>
    <submittedName>
        <fullName evidence="7">O-antigen ligase</fullName>
    </submittedName>
</protein>
<comment type="subcellular location">
    <subcellularLocation>
        <location evidence="1">Membrane</location>
        <topology evidence="1">Multi-pass membrane protein</topology>
    </subcellularLocation>
</comment>
<feature type="transmembrane region" description="Helical" evidence="5">
    <location>
        <begin position="242"/>
        <end position="259"/>
    </location>
</feature>
<feature type="transmembrane region" description="Helical" evidence="5">
    <location>
        <begin position="222"/>
        <end position="237"/>
    </location>
</feature>
<feature type="transmembrane region" description="Helical" evidence="5">
    <location>
        <begin position="174"/>
        <end position="191"/>
    </location>
</feature>
<evidence type="ECO:0000313" key="8">
    <source>
        <dbReference type="Proteomes" id="UP000239002"/>
    </source>
</evidence>
<feature type="transmembrane region" description="Helical" evidence="5">
    <location>
        <begin position="368"/>
        <end position="388"/>
    </location>
</feature>
<accession>A0A2S6IRP1</accession>
<dbReference type="InterPro" id="IPR007016">
    <property type="entry name" value="O-antigen_ligase-rel_domated"/>
</dbReference>
<evidence type="ECO:0000313" key="7">
    <source>
        <dbReference type="EMBL" id="PPK96706.1"/>
    </source>
</evidence>
<name>A0A2S6IRP1_9FLAO</name>
<dbReference type="AlphaFoldDB" id="A0A2S6IRP1"/>
<dbReference type="Proteomes" id="UP000239002">
    <property type="component" value="Unassembled WGS sequence"/>
</dbReference>
<evidence type="ECO:0000256" key="2">
    <source>
        <dbReference type="ARBA" id="ARBA00022692"/>
    </source>
</evidence>
<keyword evidence="4 5" id="KW-0472">Membrane</keyword>
<keyword evidence="8" id="KW-1185">Reference proteome</keyword>
<dbReference type="GO" id="GO:0016020">
    <property type="term" value="C:membrane"/>
    <property type="evidence" value="ECO:0007669"/>
    <property type="project" value="UniProtKB-SubCell"/>
</dbReference>
<keyword evidence="3 5" id="KW-1133">Transmembrane helix</keyword>
<evidence type="ECO:0000256" key="3">
    <source>
        <dbReference type="ARBA" id="ARBA00022989"/>
    </source>
</evidence>
<feature type="transmembrane region" description="Helical" evidence="5">
    <location>
        <begin position="65"/>
        <end position="84"/>
    </location>
</feature>
<keyword evidence="7" id="KW-0436">Ligase</keyword>
<proteinExistence type="predicted"/>
<sequence>MFRFQAESMGLKEKIDIYLPQLVLAFCALLFLMPIIPRGLRPLVIILLLCCAIISAIFDKEKFRWGNFLLNSSIIFIYLISLLYTEDIDYGFRKISTASSILLFPLIFSLMSKRCIRFILNKRFELMWLFIIGTIILCVGSFLKFTTHYTFNDSILHFPNIIRSDISGWKIHPIYLSMHIGISMIFSLTIFNKGIDLKRTLILIFLNITALFFLMIMIKKGPIIALVLVILFLTLVFKNKKLYLISGIAAAAIISTIIFNPKVQSRFAELLQVQDSNGDMTNSTNIRYSIYHCAVNILPEAGVLGFGIGDGKNELINCYEQDAAFLAVNRYNSHNQYLGFILNVGYLGLFVFTIFILYHLLRAFSMKNYLLIAIILFYCIVMFSENILERENGVLFFAFFINFFIMLDWTLDGKEISFKENLIKS</sequence>
<feature type="transmembrane region" description="Helical" evidence="5">
    <location>
        <begin position="124"/>
        <end position="143"/>
    </location>
</feature>
<gene>
    <name evidence="7" type="ORF">LY01_00530</name>
</gene>
<evidence type="ECO:0000259" key="6">
    <source>
        <dbReference type="Pfam" id="PF04932"/>
    </source>
</evidence>
<dbReference type="Pfam" id="PF04932">
    <property type="entry name" value="Wzy_C"/>
    <property type="match status" value="1"/>
</dbReference>
<feature type="transmembrane region" description="Helical" evidence="5">
    <location>
        <begin position="90"/>
        <end position="112"/>
    </location>
</feature>
<dbReference type="PANTHER" id="PTHR37422:SF17">
    <property type="entry name" value="O-ANTIGEN LIGASE"/>
    <property type="match status" value="1"/>
</dbReference>
<feature type="transmembrane region" description="Helical" evidence="5">
    <location>
        <begin position="17"/>
        <end position="36"/>
    </location>
</feature>
<feature type="transmembrane region" description="Helical" evidence="5">
    <location>
        <begin position="337"/>
        <end position="361"/>
    </location>
</feature>
<reference evidence="7 8" key="1">
    <citation type="submission" date="2018-02" db="EMBL/GenBank/DDBJ databases">
        <title>Genomic Encyclopedia of Archaeal and Bacterial Type Strains, Phase II (KMG-II): from individual species to whole genera.</title>
        <authorList>
            <person name="Goeker M."/>
        </authorList>
    </citation>
    <scope>NUCLEOTIDE SEQUENCE [LARGE SCALE GENOMIC DNA]</scope>
    <source>
        <strain evidence="7 8">DSM 16809</strain>
    </source>
</reference>
<feature type="transmembrane region" description="Helical" evidence="5">
    <location>
        <begin position="394"/>
        <end position="411"/>
    </location>
</feature>
<evidence type="ECO:0000256" key="5">
    <source>
        <dbReference type="SAM" id="Phobius"/>
    </source>
</evidence>
<comment type="caution">
    <text evidence="7">The sequence shown here is derived from an EMBL/GenBank/DDBJ whole genome shotgun (WGS) entry which is preliminary data.</text>
</comment>
<dbReference type="EMBL" id="PTJE01000001">
    <property type="protein sequence ID" value="PPK96706.1"/>
    <property type="molecule type" value="Genomic_DNA"/>
</dbReference>
<feature type="transmembrane region" description="Helical" evidence="5">
    <location>
        <begin position="42"/>
        <end position="58"/>
    </location>
</feature>
<evidence type="ECO:0000256" key="4">
    <source>
        <dbReference type="ARBA" id="ARBA00023136"/>
    </source>
</evidence>
<keyword evidence="2 5" id="KW-0812">Transmembrane</keyword>
<evidence type="ECO:0000256" key="1">
    <source>
        <dbReference type="ARBA" id="ARBA00004141"/>
    </source>
</evidence>
<dbReference type="InterPro" id="IPR051533">
    <property type="entry name" value="WaaL-like"/>
</dbReference>
<feature type="domain" description="O-antigen ligase-related" evidence="6">
    <location>
        <begin position="207"/>
        <end position="352"/>
    </location>
</feature>
<dbReference type="PANTHER" id="PTHR37422">
    <property type="entry name" value="TEICHURONIC ACID BIOSYNTHESIS PROTEIN TUAE"/>
    <property type="match status" value="1"/>
</dbReference>